<feature type="compositionally biased region" description="Acidic residues" evidence="1">
    <location>
        <begin position="154"/>
        <end position="165"/>
    </location>
</feature>
<dbReference type="GeneID" id="54467646"/>
<proteinExistence type="predicted"/>
<evidence type="ECO:0000313" key="2">
    <source>
        <dbReference type="EMBL" id="KAF2815969.1"/>
    </source>
</evidence>
<reference evidence="4" key="2">
    <citation type="submission" date="2020-04" db="EMBL/GenBank/DDBJ databases">
        <authorList>
            <consortium name="NCBI Genome Project"/>
        </authorList>
    </citation>
    <scope>NUCLEOTIDE SEQUENCE</scope>
    <source>
        <strain evidence="4">CBS 304.34</strain>
    </source>
</reference>
<dbReference type="RefSeq" id="XP_033582933.1">
    <property type="nucleotide sequence ID" value="XM_033726753.1"/>
</dbReference>
<reference evidence="2 4" key="1">
    <citation type="journal article" date="2020" name="Stud. Mycol.">
        <title>101 Dothideomycetes genomes: a test case for predicting lifestyles and emergence of pathogens.</title>
        <authorList>
            <person name="Haridas S."/>
            <person name="Albert R."/>
            <person name="Binder M."/>
            <person name="Bloem J."/>
            <person name="Labutti K."/>
            <person name="Salamov A."/>
            <person name="Andreopoulos B."/>
            <person name="Baker S."/>
            <person name="Barry K."/>
            <person name="Bills G."/>
            <person name="Bluhm B."/>
            <person name="Cannon C."/>
            <person name="Castanera R."/>
            <person name="Culley D."/>
            <person name="Daum C."/>
            <person name="Ezra D."/>
            <person name="Gonzalez J."/>
            <person name="Henrissat B."/>
            <person name="Kuo A."/>
            <person name="Liang C."/>
            <person name="Lipzen A."/>
            <person name="Lutzoni F."/>
            <person name="Magnuson J."/>
            <person name="Mondo S."/>
            <person name="Nolan M."/>
            <person name="Ohm R."/>
            <person name="Pangilinan J."/>
            <person name="Park H.-J."/>
            <person name="Ramirez L."/>
            <person name="Alfaro M."/>
            <person name="Sun H."/>
            <person name="Tritt A."/>
            <person name="Yoshinaga Y."/>
            <person name="Zwiers L.-H."/>
            <person name="Turgeon B."/>
            <person name="Goodwin S."/>
            <person name="Spatafora J."/>
            <person name="Crous P."/>
            <person name="Grigoriev I."/>
        </authorList>
    </citation>
    <scope>NUCLEOTIDE SEQUENCE</scope>
    <source>
        <strain evidence="2 4">CBS 304.34</strain>
    </source>
</reference>
<gene>
    <name evidence="2 4" type="ORF">BDZ99DRAFT_542027</name>
</gene>
<name>A0A6A6Z5F8_9PEZI</name>
<organism evidence="2">
    <name type="scientific">Mytilinidion resinicola</name>
    <dbReference type="NCBI Taxonomy" id="574789"/>
    <lineage>
        <taxon>Eukaryota</taxon>
        <taxon>Fungi</taxon>
        <taxon>Dikarya</taxon>
        <taxon>Ascomycota</taxon>
        <taxon>Pezizomycotina</taxon>
        <taxon>Dothideomycetes</taxon>
        <taxon>Pleosporomycetidae</taxon>
        <taxon>Mytilinidiales</taxon>
        <taxon>Mytilinidiaceae</taxon>
        <taxon>Mytilinidion</taxon>
    </lineage>
</organism>
<evidence type="ECO:0000313" key="4">
    <source>
        <dbReference type="RefSeq" id="XP_033582933.1"/>
    </source>
</evidence>
<accession>A0A6A6Z5F8</accession>
<keyword evidence="3" id="KW-1185">Reference proteome</keyword>
<sequence>MSPHENHLRLQAFRCNRWGDLHRLAGCLHIISTPAPDEGSNSEQCGTNCVVDGAPKIALAPFLCLQCLEEHFISQYVAIQDKFTDEHPGIAWPVDDAANIANIEKIKEIAWEAGVYIRERVPEVREPKPYSGPPLTVALDVDTTAGISGGGGDAADEGDSDGEPDVGERRDGVAIGRDGELEFQGVSFPMEMPQLEGLFGALLLVAEIEKLEAEQKEVASGARADAFIEEMVSNLQAEVKTLEHVQTKASKKRAEAASRGQLIIKTSIEVSRLGET</sequence>
<reference evidence="4" key="3">
    <citation type="submission" date="2025-04" db="UniProtKB">
        <authorList>
            <consortium name="RefSeq"/>
        </authorList>
    </citation>
    <scope>IDENTIFICATION</scope>
    <source>
        <strain evidence="4">CBS 304.34</strain>
    </source>
</reference>
<dbReference type="OrthoDB" id="10573310at2759"/>
<dbReference type="AlphaFoldDB" id="A0A6A6Z5F8"/>
<evidence type="ECO:0000313" key="3">
    <source>
        <dbReference type="Proteomes" id="UP000504636"/>
    </source>
</evidence>
<feature type="region of interest" description="Disordered" evidence="1">
    <location>
        <begin position="146"/>
        <end position="174"/>
    </location>
</feature>
<protein>
    <submittedName>
        <fullName evidence="2 4">Uncharacterized protein</fullName>
    </submittedName>
</protein>
<evidence type="ECO:0000256" key="1">
    <source>
        <dbReference type="SAM" id="MobiDB-lite"/>
    </source>
</evidence>
<dbReference type="Proteomes" id="UP000504636">
    <property type="component" value="Unplaced"/>
</dbReference>
<dbReference type="EMBL" id="MU003693">
    <property type="protein sequence ID" value="KAF2815969.1"/>
    <property type="molecule type" value="Genomic_DNA"/>
</dbReference>